<dbReference type="AlphaFoldDB" id="A0A0K0D5I5"/>
<protein>
    <submittedName>
        <fullName evidence="2">RES domain-containing protein</fullName>
    </submittedName>
</protein>
<name>A0A0K0D5I5_ANGCA</name>
<organism evidence="1 2">
    <name type="scientific">Angiostrongylus cantonensis</name>
    <name type="common">Rat lungworm</name>
    <dbReference type="NCBI Taxonomy" id="6313"/>
    <lineage>
        <taxon>Eukaryota</taxon>
        <taxon>Metazoa</taxon>
        <taxon>Ecdysozoa</taxon>
        <taxon>Nematoda</taxon>
        <taxon>Chromadorea</taxon>
        <taxon>Rhabditida</taxon>
        <taxon>Rhabditina</taxon>
        <taxon>Rhabditomorpha</taxon>
        <taxon>Strongyloidea</taxon>
        <taxon>Metastrongylidae</taxon>
        <taxon>Angiostrongylus</taxon>
    </lineage>
</organism>
<sequence>MVSSTTVALQDRTSQRDMNGRLFNGKMFVAFELSHLAALSFYDHQNKKVAKEPTVVGFAYSKALPTDYTGCWWYQQPHLHNIQYIRDHFKVAFISYFKENRSLPAE</sequence>
<evidence type="ECO:0000313" key="1">
    <source>
        <dbReference type="Proteomes" id="UP000035642"/>
    </source>
</evidence>
<proteinExistence type="predicted"/>
<evidence type="ECO:0000313" key="2">
    <source>
        <dbReference type="WBParaSite" id="ACAC_0000533001-mRNA-1"/>
    </source>
</evidence>
<dbReference type="WBParaSite" id="ACAC_0000533001-mRNA-1">
    <property type="protein sequence ID" value="ACAC_0000533001-mRNA-1"/>
    <property type="gene ID" value="ACAC_0000533001"/>
</dbReference>
<dbReference type="Proteomes" id="UP000035642">
    <property type="component" value="Unassembled WGS sequence"/>
</dbReference>
<reference evidence="2" key="2">
    <citation type="submission" date="2017-02" db="UniProtKB">
        <authorList>
            <consortium name="WormBaseParasite"/>
        </authorList>
    </citation>
    <scope>IDENTIFICATION</scope>
</reference>
<accession>A0A0K0D5I5</accession>
<reference evidence="1" key="1">
    <citation type="submission" date="2012-09" db="EMBL/GenBank/DDBJ databases">
        <authorList>
            <person name="Martin A.A."/>
        </authorList>
    </citation>
    <scope>NUCLEOTIDE SEQUENCE</scope>
</reference>
<keyword evidence="1" id="KW-1185">Reference proteome</keyword>
<dbReference type="STRING" id="6313.A0A0K0D5I5"/>